<evidence type="ECO:0000313" key="2">
    <source>
        <dbReference type="EMBL" id="TWI73743.1"/>
    </source>
</evidence>
<evidence type="ECO:0000256" key="1">
    <source>
        <dbReference type="SAM" id="MobiDB-lite"/>
    </source>
</evidence>
<evidence type="ECO:0000313" key="3">
    <source>
        <dbReference type="Proteomes" id="UP000316291"/>
    </source>
</evidence>
<keyword evidence="3" id="KW-1185">Reference proteome</keyword>
<dbReference type="Proteomes" id="UP000316291">
    <property type="component" value="Unassembled WGS sequence"/>
</dbReference>
<dbReference type="EMBL" id="VLLA01000003">
    <property type="protein sequence ID" value="TWI73743.1"/>
    <property type="molecule type" value="Genomic_DNA"/>
</dbReference>
<proteinExistence type="predicted"/>
<organism evidence="2 3">
    <name type="scientific">Bradyrhizobium huanghuaihaiense</name>
    <dbReference type="NCBI Taxonomy" id="990078"/>
    <lineage>
        <taxon>Bacteria</taxon>
        <taxon>Pseudomonadati</taxon>
        <taxon>Pseudomonadota</taxon>
        <taxon>Alphaproteobacteria</taxon>
        <taxon>Hyphomicrobiales</taxon>
        <taxon>Nitrobacteraceae</taxon>
        <taxon>Bradyrhizobium</taxon>
    </lineage>
</organism>
<feature type="region of interest" description="Disordered" evidence="1">
    <location>
        <begin position="18"/>
        <end position="57"/>
    </location>
</feature>
<reference evidence="2 3" key="1">
    <citation type="journal article" date="2015" name="Stand. Genomic Sci.">
        <title>Genomic Encyclopedia of Bacterial and Archaeal Type Strains, Phase III: the genomes of soil and plant-associated and newly described type strains.</title>
        <authorList>
            <person name="Whitman W.B."/>
            <person name="Woyke T."/>
            <person name="Klenk H.P."/>
            <person name="Zhou Y."/>
            <person name="Lilburn T.G."/>
            <person name="Beck B.J."/>
            <person name="De Vos P."/>
            <person name="Vandamme P."/>
            <person name="Eisen J.A."/>
            <person name="Garrity G."/>
            <person name="Hugenholtz P."/>
            <person name="Kyrpides N.C."/>
        </authorList>
    </citation>
    <scope>NUCLEOTIDE SEQUENCE [LARGE SCALE GENOMIC DNA]</scope>
    <source>
        <strain evidence="2 3">CGMCC 1.10948</strain>
    </source>
</reference>
<dbReference type="AlphaFoldDB" id="A0A562RXS6"/>
<gene>
    <name evidence="2" type="ORF">IQ16_01886</name>
</gene>
<sequence length="57" mass="5983">MLAEKFFLVLETLRSHAADDGPGIVTSPVATSPARPAAVPDVAKGSLRERPVPDDRG</sequence>
<name>A0A562RXS6_9BRAD</name>
<protein>
    <submittedName>
        <fullName evidence="2">Uncharacterized protein</fullName>
    </submittedName>
</protein>
<comment type="caution">
    <text evidence="2">The sequence shown here is derived from an EMBL/GenBank/DDBJ whole genome shotgun (WGS) entry which is preliminary data.</text>
</comment>
<accession>A0A562RXS6</accession>
<feature type="compositionally biased region" description="Basic and acidic residues" evidence="1">
    <location>
        <begin position="46"/>
        <end position="57"/>
    </location>
</feature>